<dbReference type="OrthoDB" id="658698at2"/>
<accession>E5Y2N3</accession>
<organism evidence="4 5">
    <name type="scientific">Bilophila wadsworthia (strain 3_1_6)</name>
    <dbReference type="NCBI Taxonomy" id="563192"/>
    <lineage>
        <taxon>Bacteria</taxon>
        <taxon>Pseudomonadati</taxon>
        <taxon>Thermodesulfobacteriota</taxon>
        <taxon>Desulfovibrionia</taxon>
        <taxon>Desulfovibrionales</taxon>
        <taxon>Desulfovibrionaceae</taxon>
        <taxon>Bilophila</taxon>
    </lineage>
</organism>
<evidence type="ECO:0008006" key="6">
    <source>
        <dbReference type="Google" id="ProtNLM"/>
    </source>
</evidence>
<dbReference type="PRINTS" id="PR00081">
    <property type="entry name" value="GDHRDH"/>
</dbReference>
<dbReference type="CDD" id="cd05233">
    <property type="entry name" value="SDR_c"/>
    <property type="match status" value="1"/>
</dbReference>
<sequence length="260" mass="27628">MSNIPVALVTGGSRGIGRAAAEELAREGYKVALIARTPERLEAAARELVETLGLDAEHAPVTFALDVGDGQAVGDAVDRLAAEWGRIDVLFNSAGVSIPGTLELGADTLDLLYRTNLRAPFLFMKHVIPIMRRQGSGYIFNLASRNGKIGVAGLGGYTASKFGLVGLGEVLYRELAAQGIKVTTLCPGWVNTDMASGEGCVHPPEKMIQPEQIAATMRWLLSLGPSVSIMEVLLECTADVERRATGELHALYALRDGTPS</sequence>
<evidence type="ECO:0000313" key="5">
    <source>
        <dbReference type="Proteomes" id="UP000006034"/>
    </source>
</evidence>
<gene>
    <name evidence="4" type="ORF">HMPREF0179_00476</name>
</gene>
<reference evidence="4 5" key="2">
    <citation type="submission" date="2013-04" db="EMBL/GenBank/DDBJ databases">
        <title>The Genome Sequence of Bilophila wadsworthia 3_1_6.</title>
        <authorList>
            <consortium name="The Broad Institute Genomics Platform"/>
            <person name="Earl A."/>
            <person name="Ward D."/>
            <person name="Feldgarden M."/>
            <person name="Gevers D."/>
            <person name="Sibley C."/>
            <person name="Strauss J."/>
            <person name="Allen-Vercoe E."/>
            <person name="Walker B."/>
            <person name="Young S."/>
            <person name="Zeng Q."/>
            <person name="Gargeya S."/>
            <person name="Fitzgerald M."/>
            <person name="Haas B."/>
            <person name="Abouelleil A."/>
            <person name="Allen A.W."/>
            <person name="Alvarado L."/>
            <person name="Arachchi H.M."/>
            <person name="Berlin A.M."/>
            <person name="Chapman S.B."/>
            <person name="Gainer-Dewar J."/>
            <person name="Goldberg J."/>
            <person name="Griggs A."/>
            <person name="Gujja S."/>
            <person name="Hansen M."/>
            <person name="Howarth C."/>
            <person name="Imamovic A."/>
            <person name="Ireland A."/>
            <person name="Larimer J."/>
            <person name="McCowan C."/>
            <person name="Murphy C."/>
            <person name="Pearson M."/>
            <person name="Poon T.W."/>
            <person name="Priest M."/>
            <person name="Roberts A."/>
            <person name="Saif S."/>
            <person name="Shea T."/>
            <person name="Sisk P."/>
            <person name="Sykes S."/>
            <person name="Wortman J."/>
            <person name="Nusbaum C."/>
            <person name="Birren B."/>
        </authorList>
    </citation>
    <scope>NUCLEOTIDE SEQUENCE [LARGE SCALE GENOMIC DNA]</scope>
    <source>
        <strain evidence="4 5">3_1_6</strain>
    </source>
</reference>
<dbReference type="Gene3D" id="3.40.50.720">
    <property type="entry name" value="NAD(P)-binding Rossmann-like Domain"/>
    <property type="match status" value="1"/>
</dbReference>
<evidence type="ECO:0000256" key="2">
    <source>
        <dbReference type="ARBA" id="ARBA00023002"/>
    </source>
</evidence>
<proteinExistence type="inferred from homology"/>
<comment type="caution">
    <text evidence="4">The sequence shown here is derived from an EMBL/GenBank/DDBJ whole genome shotgun (WGS) entry which is preliminary data.</text>
</comment>
<reference evidence="4 5" key="1">
    <citation type="submission" date="2010-10" db="EMBL/GenBank/DDBJ databases">
        <authorList>
            <consortium name="The Broad Institute Genome Sequencing Platform"/>
            <person name="Ward D."/>
            <person name="Earl A."/>
            <person name="Feldgarden M."/>
            <person name="Young S.K."/>
            <person name="Gargeya S."/>
            <person name="Zeng Q."/>
            <person name="Alvarado L."/>
            <person name="Berlin A."/>
            <person name="Bochicchio J."/>
            <person name="Chapman S.B."/>
            <person name="Chen Z."/>
            <person name="Freedman E."/>
            <person name="Gellesch M."/>
            <person name="Goldberg J."/>
            <person name="Griggs A."/>
            <person name="Gujja S."/>
            <person name="Heilman E."/>
            <person name="Heiman D."/>
            <person name="Howarth C."/>
            <person name="Mehta T."/>
            <person name="Neiman D."/>
            <person name="Pearson M."/>
            <person name="Roberts A."/>
            <person name="Saif S."/>
            <person name="Shea T."/>
            <person name="Shenoy N."/>
            <person name="Sisk P."/>
            <person name="Stolte C."/>
            <person name="Sykes S."/>
            <person name="White J."/>
            <person name="Yandava C."/>
            <person name="Allen-Vercoe E."/>
            <person name="Sibley C."/>
            <person name="Ambrose C.E."/>
            <person name="Strauss J."/>
            <person name="Daigneault M."/>
            <person name="Haas B."/>
            <person name="Nusbaum C."/>
            <person name="Birren B."/>
        </authorList>
    </citation>
    <scope>NUCLEOTIDE SEQUENCE [LARGE SCALE GENOMIC DNA]</scope>
    <source>
        <strain evidence="4 5">3_1_6</strain>
    </source>
</reference>
<keyword evidence="2" id="KW-0560">Oxidoreductase</keyword>
<protein>
    <recommendedName>
        <fullName evidence="6">3-oxoacyl-[acyl-carrier protein] reductase</fullName>
    </recommendedName>
</protein>
<dbReference type="SUPFAM" id="SSF51735">
    <property type="entry name" value="NAD(P)-binding Rossmann-fold domains"/>
    <property type="match status" value="1"/>
</dbReference>
<dbReference type="EMBL" id="ADCP02000002">
    <property type="protein sequence ID" value="EFV45702.1"/>
    <property type="molecule type" value="Genomic_DNA"/>
</dbReference>
<keyword evidence="5" id="KW-1185">Reference proteome</keyword>
<dbReference type="STRING" id="563192.HMPREF0179_00476"/>
<dbReference type="GO" id="GO:0016491">
    <property type="term" value="F:oxidoreductase activity"/>
    <property type="evidence" value="ECO:0007669"/>
    <property type="project" value="UniProtKB-KW"/>
</dbReference>
<dbReference type="PRINTS" id="PR00080">
    <property type="entry name" value="SDRFAMILY"/>
</dbReference>
<evidence type="ECO:0000256" key="1">
    <source>
        <dbReference type="ARBA" id="ARBA00006484"/>
    </source>
</evidence>
<dbReference type="AlphaFoldDB" id="E5Y2N3"/>
<dbReference type="GO" id="GO:0016020">
    <property type="term" value="C:membrane"/>
    <property type="evidence" value="ECO:0007669"/>
    <property type="project" value="TreeGrafter"/>
</dbReference>
<name>E5Y2N3_BILW3</name>
<dbReference type="PANTHER" id="PTHR44196">
    <property type="entry name" value="DEHYDROGENASE/REDUCTASE SDR FAMILY MEMBER 7B"/>
    <property type="match status" value="1"/>
</dbReference>
<comment type="similarity">
    <text evidence="1 3">Belongs to the short-chain dehydrogenases/reductases (SDR) family.</text>
</comment>
<evidence type="ECO:0000256" key="3">
    <source>
        <dbReference type="RuleBase" id="RU000363"/>
    </source>
</evidence>
<dbReference type="Pfam" id="PF00106">
    <property type="entry name" value="adh_short"/>
    <property type="match status" value="1"/>
</dbReference>
<dbReference type="Proteomes" id="UP000006034">
    <property type="component" value="Unassembled WGS sequence"/>
</dbReference>
<dbReference type="InterPro" id="IPR002347">
    <property type="entry name" value="SDR_fam"/>
</dbReference>
<dbReference type="RefSeq" id="WP_005024664.1">
    <property type="nucleotide sequence ID" value="NZ_KE150239.1"/>
</dbReference>
<dbReference type="HOGENOM" id="CLU_010194_2_10_7"/>
<evidence type="ECO:0000313" key="4">
    <source>
        <dbReference type="EMBL" id="EFV45702.1"/>
    </source>
</evidence>
<dbReference type="GeneID" id="78086752"/>
<dbReference type="InterPro" id="IPR036291">
    <property type="entry name" value="NAD(P)-bd_dom_sf"/>
</dbReference>
<dbReference type="PANTHER" id="PTHR44196:SF1">
    <property type="entry name" value="DEHYDROGENASE_REDUCTASE SDR FAMILY MEMBER 7B"/>
    <property type="match status" value="1"/>
</dbReference>
<dbReference type="eggNOG" id="COG4221">
    <property type="taxonomic scope" value="Bacteria"/>
</dbReference>